<name>A0A2Z6IF01_9BURK</name>
<keyword evidence="1" id="KW-0175">Coiled coil</keyword>
<evidence type="ECO:0000313" key="4">
    <source>
        <dbReference type="Proteomes" id="UP000271003"/>
    </source>
</evidence>
<feature type="coiled-coil region" evidence="1">
    <location>
        <begin position="148"/>
        <end position="209"/>
    </location>
</feature>
<accession>A0A2Z6IF01</accession>
<evidence type="ECO:0000256" key="1">
    <source>
        <dbReference type="SAM" id="Coils"/>
    </source>
</evidence>
<feature type="region of interest" description="Disordered" evidence="2">
    <location>
        <begin position="483"/>
        <end position="505"/>
    </location>
</feature>
<protein>
    <recommendedName>
        <fullName evidence="5">DUF3375 domain-containing protein</fullName>
    </recommendedName>
</protein>
<dbReference type="AlphaFoldDB" id="A0A2Z6IF01"/>
<dbReference type="Pfam" id="PF11855">
    <property type="entry name" value="DUF3375"/>
    <property type="match status" value="1"/>
</dbReference>
<evidence type="ECO:0000256" key="2">
    <source>
        <dbReference type="SAM" id="MobiDB-lite"/>
    </source>
</evidence>
<feature type="compositionally biased region" description="Basic and acidic residues" evidence="2">
    <location>
        <begin position="485"/>
        <end position="497"/>
    </location>
</feature>
<organism evidence="3 4">
    <name type="scientific">Sutterella megalosphaeroides</name>
    <dbReference type="NCBI Taxonomy" id="2494234"/>
    <lineage>
        <taxon>Bacteria</taxon>
        <taxon>Pseudomonadati</taxon>
        <taxon>Pseudomonadota</taxon>
        <taxon>Betaproteobacteria</taxon>
        <taxon>Burkholderiales</taxon>
        <taxon>Sutterellaceae</taxon>
        <taxon>Sutterella</taxon>
    </lineage>
</organism>
<evidence type="ECO:0000313" key="3">
    <source>
        <dbReference type="EMBL" id="BBF23336.1"/>
    </source>
</evidence>
<keyword evidence="4" id="KW-1185">Reference proteome</keyword>
<sequence length="615" mass="68836">MKETPIWKLLAGQNAPVTVGLLENLLYEGERQLPASVFIDRLAHELGKLEAADRSADRESRRESREGPRELAKLYAARWVKDGYIVCRLPAGVAEEVYELTSAGLDVIRFLTRYRMRRSGPTETRLDMVTHALIKLANDSDADPQARIARLEAEKARIDAEIAAVREGRAEVLATDSALTRTNDILDLFHELRTDFRRVREEFERLNRNFRAEILRSDAPRGDMLERFFEGYDAIRDSDAGRAFEGFYRLLTDPRATDELQNAIDRIRTQPFFEKLGDRDKELLTSLQTDLLERARDTRSVMIALARSLREFVERHEYREEKRLDRLIREADAAAREAARAVSAGCPVHTLEFTSAYVTSLSTLELYDPELSRLSTPIETAEAPVADLRALAARLRDSDIDYAGLKRAVRRALAERETVTVGEVLALLDDPGEPTADAQKQSTPTVRRGLASLVGLLTLAARYGEPVRDPKAEFLEALAARRAAATRETDDEGKTTKASEGATTASASDEVAAFRLYRFETTGDAADPADRVFLQDPEDGTDAEEMKDASAAADTPETDRDANLTPEAFYPLVPSADLEHVAWTTRTGEVRESTVPTFRFTGASLEKMRRSRGLR</sequence>
<reference evidence="3 4" key="1">
    <citation type="journal article" date="2018" name="Int. J. Syst. Evol. Microbiol.">
        <title>Mesosutterella multiformis gen. nov., sp. nov., a member of the family Sutterellaceae and Sutterella megalosphaeroides sp. nov., isolated from human faeces.</title>
        <authorList>
            <person name="Sakamoto M."/>
            <person name="Ikeyama N."/>
            <person name="Kunihiro T."/>
            <person name="Iino T."/>
            <person name="Yuki M."/>
            <person name="Ohkuma M."/>
        </authorList>
    </citation>
    <scope>NUCLEOTIDE SEQUENCE [LARGE SCALE GENOMIC DNA]</scope>
    <source>
        <strain evidence="3 4">6FBBBH3</strain>
    </source>
</reference>
<feature type="compositionally biased region" description="Acidic residues" evidence="2">
    <location>
        <begin position="536"/>
        <end position="545"/>
    </location>
</feature>
<proteinExistence type="predicted"/>
<gene>
    <name evidence="3" type="ORF">SUTMEG_12270</name>
</gene>
<evidence type="ECO:0008006" key="5">
    <source>
        <dbReference type="Google" id="ProtNLM"/>
    </source>
</evidence>
<feature type="region of interest" description="Disordered" evidence="2">
    <location>
        <begin position="531"/>
        <end position="562"/>
    </location>
</feature>
<dbReference type="EMBL" id="AP018786">
    <property type="protein sequence ID" value="BBF23336.1"/>
    <property type="molecule type" value="Genomic_DNA"/>
</dbReference>
<dbReference type="InterPro" id="IPR021804">
    <property type="entry name" value="DUF3375"/>
</dbReference>
<dbReference type="KEGG" id="sutt:SUTMEG_12270"/>
<dbReference type="Proteomes" id="UP000271003">
    <property type="component" value="Chromosome"/>
</dbReference>